<dbReference type="EMBL" id="AP026867">
    <property type="protein sequence ID" value="BDS14483.1"/>
    <property type="molecule type" value="Genomic_DNA"/>
</dbReference>
<organism evidence="1 2">
    <name type="scientific">Aureispira anguillae</name>
    <dbReference type="NCBI Taxonomy" id="2864201"/>
    <lineage>
        <taxon>Bacteria</taxon>
        <taxon>Pseudomonadati</taxon>
        <taxon>Bacteroidota</taxon>
        <taxon>Saprospiria</taxon>
        <taxon>Saprospirales</taxon>
        <taxon>Saprospiraceae</taxon>
        <taxon>Aureispira</taxon>
    </lineage>
</organism>
<dbReference type="Proteomes" id="UP001060919">
    <property type="component" value="Chromosome"/>
</dbReference>
<name>A0A915YJY9_9BACT</name>
<evidence type="ECO:0000313" key="2">
    <source>
        <dbReference type="Proteomes" id="UP001060919"/>
    </source>
</evidence>
<dbReference type="AlphaFoldDB" id="A0A915YJY9"/>
<sequence length="52" mass="6390">MKKNKKHKNLHTKKKRLIFVSMEQQTNISFSLQQSSNSLVAWWWTTSLRWRE</sequence>
<gene>
    <name evidence="1" type="ORF">AsAng_0052630</name>
</gene>
<reference evidence="1" key="1">
    <citation type="submission" date="2022-09" db="EMBL/GenBank/DDBJ databases">
        <title>Aureispira anguillicida sp. nov., isolated from Leptocephalus of Japanese eel Anguilla japonica.</title>
        <authorList>
            <person name="Yuasa K."/>
            <person name="Mekata T."/>
            <person name="Ikunari K."/>
        </authorList>
    </citation>
    <scope>NUCLEOTIDE SEQUENCE</scope>
    <source>
        <strain evidence="1">EL160426</strain>
    </source>
</reference>
<accession>A0A915YJY9</accession>
<dbReference type="KEGG" id="aup:AsAng_0052630"/>
<proteinExistence type="predicted"/>
<protein>
    <submittedName>
        <fullName evidence="1">Uncharacterized protein</fullName>
    </submittedName>
</protein>
<keyword evidence="2" id="KW-1185">Reference proteome</keyword>
<evidence type="ECO:0000313" key="1">
    <source>
        <dbReference type="EMBL" id="BDS14483.1"/>
    </source>
</evidence>